<keyword evidence="1" id="KW-0472">Membrane</keyword>
<name>A0ABD6AZJ1_9EURY</name>
<gene>
    <name evidence="2" type="ORF">ACFSBT_17140</name>
</gene>
<feature type="transmembrane region" description="Helical" evidence="1">
    <location>
        <begin position="98"/>
        <end position="131"/>
    </location>
</feature>
<keyword evidence="1" id="KW-0812">Transmembrane</keyword>
<comment type="caution">
    <text evidence="2">The sequence shown here is derived from an EMBL/GenBank/DDBJ whole genome shotgun (WGS) entry which is preliminary data.</text>
</comment>
<dbReference type="Proteomes" id="UP001597187">
    <property type="component" value="Unassembled WGS sequence"/>
</dbReference>
<dbReference type="AlphaFoldDB" id="A0ABD6AZJ1"/>
<accession>A0ABD6AZJ1</accession>
<dbReference type="EMBL" id="JBHUDC010000008">
    <property type="protein sequence ID" value="MFD1515008.1"/>
    <property type="molecule type" value="Genomic_DNA"/>
</dbReference>
<sequence>MSAIDAVSTVRQSGPVQRAASYRSRWQSWKHDRPFWGGVLLTLSGLVIGIIPLDLAMKFALIPTEFAFVGLIFAVFVVLCGLFALAKPELAEFFGAAGMLISIISIFGALGGFVVGTLLGILGGALCIAWVHPSEESAAAPTEQSSSTDAAETTD</sequence>
<dbReference type="InterPro" id="IPR046096">
    <property type="entry name" value="DUF6114"/>
</dbReference>
<proteinExistence type="predicted"/>
<dbReference type="RefSeq" id="WP_250874934.1">
    <property type="nucleotide sequence ID" value="NZ_JALXFV010000008.1"/>
</dbReference>
<evidence type="ECO:0000313" key="3">
    <source>
        <dbReference type="Proteomes" id="UP001597187"/>
    </source>
</evidence>
<organism evidence="2 3">
    <name type="scientific">Halomarina rubra</name>
    <dbReference type="NCBI Taxonomy" id="2071873"/>
    <lineage>
        <taxon>Archaea</taxon>
        <taxon>Methanobacteriati</taxon>
        <taxon>Methanobacteriota</taxon>
        <taxon>Stenosarchaea group</taxon>
        <taxon>Halobacteria</taxon>
        <taxon>Halobacteriales</taxon>
        <taxon>Natronomonadaceae</taxon>
        <taxon>Halomarina</taxon>
    </lineage>
</organism>
<dbReference type="Pfam" id="PF19609">
    <property type="entry name" value="DUF6114"/>
    <property type="match status" value="1"/>
</dbReference>
<reference evidence="2 3" key="1">
    <citation type="journal article" date="2019" name="Int. J. Syst. Evol. Microbiol.">
        <title>The Global Catalogue of Microorganisms (GCM) 10K type strain sequencing project: providing services to taxonomists for standard genome sequencing and annotation.</title>
        <authorList>
            <consortium name="The Broad Institute Genomics Platform"/>
            <consortium name="The Broad Institute Genome Sequencing Center for Infectious Disease"/>
            <person name="Wu L."/>
            <person name="Ma J."/>
        </authorList>
    </citation>
    <scope>NUCLEOTIDE SEQUENCE [LARGE SCALE GENOMIC DNA]</scope>
    <source>
        <strain evidence="2 3">CGMCC 1.12563</strain>
    </source>
</reference>
<evidence type="ECO:0000313" key="2">
    <source>
        <dbReference type="EMBL" id="MFD1515008.1"/>
    </source>
</evidence>
<feature type="transmembrane region" description="Helical" evidence="1">
    <location>
        <begin position="35"/>
        <end position="55"/>
    </location>
</feature>
<protein>
    <submittedName>
        <fullName evidence="2">DUF6114 domain-containing protein</fullName>
    </submittedName>
</protein>
<feature type="transmembrane region" description="Helical" evidence="1">
    <location>
        <begin position="67"/>
        <end position="86"/>
    </location>
</feature>
<keyword evidence="3" id="KW-1185">Reference proteome</keyword>
<evidence type="ECO:0000256" key="1">
    <source>
        <dbReference type="SAM" id="Phobius"/>
    </source>
</evidence>
<keyword evidence="1" id="KW-1133">Transmembrane helix</keyword>